<evidence type="ECO:0000313" key="2">
    <source>
        <dbReference type="Proteomes" id="UP000254938"/>
    </source>
</evidence>
<reference evidence="1 2" key="1">
    <citation type="submission" date="2018-06" db="EMBL/GenBank/DDBJ databases">
        <authorList>
            <consortium name="Pathogen Informatics"/>
            <person name="Doyle S."/>
        </authorList>
    </citation>
    <scope>NUCLEOTIDE SEQUENCE [LARGE SCALE GENOMIC DNA]</scope>
    <source>
        <strain evidence="1 2">NCTC9140</strain>
    </source>
</reference>
<protein>
    <submittedName>
        <fullName evidence="1">Uncharacterized protein</fullName>
    </submittedName>
</protein>
<dbReference type="AlphaFoldDB" id="A0A377TZU5"/>
<accession>A0A377TZU5</accession>
<proteinExistence type="predicted"/>
<organism evidence="1 2">
    <name type="scientific">Klebsiella pneumoniae</name>
    <dbReference type="NCBI Taxonomy" id="573"/>
    <lineage>
        <taxon>Bacteria</taxon>
        <taxon>Pseudomonadati</taxon>
        <taxon>Pseudomonadota</taxon>
        <taxon>Gammaproteobacteria</taxon>
        <taxon>Enterobacterales</taxon>
        <taxon>Enterobacteriaceae</taxon>
        <taxon>Klebsiella/Raoultella group</taxon>
        <taxon>Klebsiella</taxon>
        <taxon>Klebsiella pneumoniae complex</taxon>
    </lineage>
</organism>
<sequence>MYYSNVVISYLQANKILAMKLDRAVSGTEQRVSGQVKNNRCWRNSNPILYILFY</sequence>
<dbReference type="Proteomes" id="UP000254938">
    <property type="component" value="Unassembled WGS sequence"/>
</dbReference>
<evidence type="ECO:0000313" key="1">
    <source>
        <dbReference type="EMBL" id="STS84351.1"/>
    </source>
</evidence>
<gene>
    <name evidence="1" type="ORF">NCTC9140_06144</name>
</gene>
<name>A0A377TZU5_KLEPN</name>
<dbReference type="EMBL" id="UGKQ01000007">
    <property type="protein sequence ID" value="STS84351.1"/>
    <property type="molecule type" value="Genomic_DNA"/>
</dbReference>